<evidence type="ECO:0000313" key="7">
    <source>
        <dbReference type="Proteomes" id="UP000045545"/>
    </source>
</evidence>
<dbReference type="GO" id="GO:0006302">
    <property type="term" value="P:double-strand break repair"/>
    <property type="evidence" value="ECO:0007669"/>
    <property type="project" value="InterPro"/>
</dbReference>
<dbReference type="GO" id="GO:0016887">
    <property type="term" value="F:ATP hydrolysis activity"/>
    <property type="evidence" value="ECO:0007669"/>
    <property type="project" value="InterPro"/>
</dbReference>
<dbReference type="STRING" id="690567.2360"/>
<dbReference type="SUPFAM" id="SSF52540">
    <property type="entry name" value="P-loop containing nucleoside triphosphate hydrolases"/>
    <property type="match status" value="2"/>
</dbReference>
<organism evidence="6 7">
    <name type="scientific">Syntrophomonas zehnderi OL-4</name>
    <dbReference type="NCBI Taxonomy" id="690567"/>
    <lineage>
        <taxon>Bacteria</taxon>
        <taxon>Bacillati</taxon>
        <taxon>Bacillota</taxon>
        <taxon>Clostridia</taxon>
        <taxon>Eubacteriales</taxon>
        <taxon>Syntrophomonadaceae</taxon>
        <taxon>Syntrophomonas</taxon>
    </lineage>
</organism>
<keyword evidence="4" id="KW-0175">Coiled coil</keyword>
<dbReference type="Proteomes" id="UP000045545">
    <property type="component" value="Unassembled WGS sequence"/>
</dbReference>
<keyword evidence="7" id="KW-1185">Reference proteome</keyword>
<sequence length="667" mass="75720">MLRFLSLTVEDFGPYKSRQTIDFTSDDGVTIIWGNNGRGKTTLLNAFRYALFGKVYGRNTKIQHSLQKISNWESFDEGKYGFKVILKMDSDGVVYELTRQYTVRPGVSIPLSDNDYKEDVFLKRGTTIVSPEERDHILKSIMPEQVSRFFLFDGELLGEYEELLNDENSIGHKIKESIERILGVPVLINGFTDTKAALKEYQNRLSKAAQKDQNTQIIGSLLEAKQAELKSHEDDCISLKKRLEELQNEKQKIEDEMKRTERTRELLNQQKRLKEAIEKKEEAKKAKLQEMKSLTKKAWQGMLGTRINDLMVQLDGEIAELETKKTKYVISQQIVDELKKGINTGRCPVCDQTLDISLINRLNDKINNPSTAFGSLTAEEENKLIELQGRKAQLKKLNASDLKAQIKSIEDSIADLTVEISDAEQELDAIVKQLSGVEDTARASSVTNDFAKCIQKISVVEEGIKKEEEIITKTINEIRGLEEKLKKQAGSGELAKAEKRKEFCEKIKDIFEKGVDLYRDSLKQKVERDASNIFVNISNEPDYSGLKINENYGLYIAHKSGRIIEIRSSGYEHIVALSLIGALHKNAPLQGPVIMDSPFGRLDPEHKRKITASLPILSEQVILLVYIDEIDEQLARKILGSTLKHEYELCRISAMHTEIKKMIGSDN</sequence>
<dbReference type="SUPFAM" id="SSF75712">
    <property type="entry name" value="Rad50 coiled-coil Zn hook"/>
    <property type="match status" value="1"/>
</dbReference>
<dbReference type="EMBL" id="CGIH01000039">
    <property type="protein sequence ID" value="CFX97409.1"/>
    <property type="molecule type" value="Genomic_DNA"/>
</dbReference>
<dbReference type="PANTHER" id="PTHR32114">
    <property type="entry name" value="ABC TRANSPORTER ABCH.3"/>
    <property type="match status" value="1"/>
</dbReference>
<evidence type="ECO:0000256" key="3">
    <source>
        <dbReference type="ARBA" id="ARBA00013368"/>
    </source>
</evidence>
<dbReference type="AlphaFoldDB" id="A0A0E4GBS1"/>
<name>A0A0E4GBS1_9FIRM</name>
<feature type="coiled-coil region" evidence="4">
    <location>
        <begin position="377"/>
        <end position="440"/>
    </location>
</feature>
<comment type="similarity">
    <text evidence="1">Belongs to the SMC family. SbcC subfamily.</text>
</comment>
<dbReference type="InterPro" id="IPR038729">
    <property type="entry name" value="Rad50/SbcC_AAA"/>
</dbReference>
<comment type="subunit">
    <text evidence="2">Heterodimer of SbcC and SbcD.</text>
</comment>
<evidence type="ECO:0000313" key="6">
    <source>
        <dbReference type="EMBL" id="CFX97409.1"/>
    </source>
</evidence>
<gene>
    <name evidence="6" type="ORF">2360</name>
</gene>
<evidence type="ECO:0000256" key="2">
    <source>
        <dbReference type="ARBA" id="ARBA00011322"/>
    </source>
</evidence>
<proteinExistence type="inferred from homology"/>
<keyword evidence="6" id="KW-0378">Hydrolase</keyword>
<dbReference type="RefSeq" id="WP_046499211.1">
    <property type="nucleotide sequence ID" value="NZ_CGIH01000039.1"/>
</dbReference>
<evidence type="ECO:0000256" key="4">
    <source>
        <dbReference type="SAM" id="Coils"/>
    </source>
</evidence>
<reference evidence="6 7" key="1">
    <citation type="submission" date="2015-03" db="EMBL/GenBank/DDBJ databases">
        <authorList>
            <person name="Murphy D."/>
        </authorList>
    </citation>
    <scope>NUCLEOTIDE SEQUENCE [LARGE SCALE GENOMIC DNA]</scope>
    <source>
        <strain evidence="6 7">OL-4</strain>
    </source>
</reference>
<feature type="domain" description="Rad50/SbcC-type AAA" evidence="5">
    <location>
        <begin position="6"/>
        <end position="285"/>
    </location>
</feature>
<dbReference type="PANTHER" id="PTHR32114:SF2">
    <property type="entry name" value="ABC TRANSPORTER ABCH.3"/>
    <property type="match status" value="1"/>
</dbReference>
<dbReference type="Pfam" id="PF13476">
    <property type="entry name" value="AAA_23"/>
    <property type="match status" value="1"/>
</dbReference>
<feature type="coiled-coil region" evidence="4">
    <location>
        <begin position="191"/>
        <end position="297"/>
    </location>
</feature>
<accession>A0A0E4GBS1</accession>
<dbReference type="Gene3D" id="3.40.50.300">
    <property type="entry name" value="P-loop containing nucleotide triphosphate hydrolases"/>
    <property type="match status" value="2"/>
</dbReference>
<evidence type="ECO:0000259" key="5">
    <source>
        <dbReference type="Pfam" id="PF13476"/>
    </source>
</evidence>
<evidence type="ECO:0000256" key="1">
    <source>
        <dbReference type="ARBA" id="ARBA00006930"/>
    </source>
</evidence>
<protein>
    <recommendedName>
        <fullName evidence="3">Nuclease SbcCD subunit C</fullName>
    </recommendedName>
</protein>
<dbReference type="OrthoDB" id="9795626at2"/>
<dbReference type="InterPro" id="IPR027417">
    <property type="entry name" value="P-loop_NTPase"/>
</dbReference>